<accession>A0A316TYK2</accession>
<protein>
    <submittedName>
        <fullName evidence="1">Uncharacterized protein</fullName>
    </submittedName>
</protein>
<evidence type="ECO:0000313" key="1">
    <source>
        <dbReference type="EMBL" id="PWN07864.1"/>
    </source>
</evidence>
<dbReference type="EMBL" id="QGGB01000002">
    <property type="protein sequence ID" value="PWN07864.1"/>
    <property type="molecule type" value="Genomic_DNA"/>
</dbReference>
<evidence type="ECO:0000313" key="2">
    <source>
        <dbReference type="Proteomes" id="UP000245533"/>
    </source>
</evidence>
<keyword evidence="2" id="KW-1185">Reference proteome</keyword>
<gene>
    <name evidence="1" type="ORF">DDZ15_02315</name>
</gene>
<dbReference type="Proteomes" id="UP000245533">
    <property type="component" value="Unassembled WGS sequence"/>
</dbReference>
<name>A0A316TYK2_9BACT</name>
<sequence length="64" mass="7573">MRLNRSVIDSERLSEFGSDSSFLSYRTTWEGLPRRQRGGVLGFFDDFGNKNLFWNFQGYDSPEW</sequence>
<comment type="caution">
    <text evidence="1">The sequence shown here is derived from an EMBL/GenBank/DDBJ whole genome shotgun (WGS) entry which is preliminary data.</text>
</comment>
<proteinExistence type="predicted"/>
<reference evidence="1 2" key="1">
    <citation type="submission" date="2018-05" db="EMBL/GenBank/DDBJ databases">
        <title>Rhodohalobacter halophilus gen. nov., sp. nov., a moderately halophilic member of the family Balneolaceae.</title>
        <authorList>
            <person name="Liu Z.-W."/>
        </authorList>
    </citation>
    <scope>NUCLEOTIDE SEQUENCE [LARGE SCALE GENOMIC DNA]</scope>
    <source>
        <strain evidence="1 2">8A47</strain>
    </source>
</reference>
<dbReference type="AlphaFoldDB" id="A0A316TYK2"/>
<organism evidence="1 2">
    <name type="scientific">Rhodohalobacter mucosus</name>
    <dbReference type="NCBI Taxonomy" id="2079485"/>
    <lineage>
        <taxon>Bacteria</taxon>
        <taxon>Pseudomonadati</taxon>
        <taxon>Balneolota</taxon>
        <taxon>Balneolia</taxon>
        <taxon>Balneolales</taxon>
        <taxon>Balneolaceae</taxon>
        <taxon>Rhodohalobacter</taxon>
    </lineage>
</organism>